<proteinExistence type="predicted"/>
<sequence length="499" mass="58094">MNKRILKNKSDVFKILMIVYLVIMAVLFASYYYADFREVSCVGINFWDILFRGDLLHFYDQDFIYDGIQFFPNYNILMYMIFAVWNLPTWIVTKVSAVDVYNSTLCLLWMKSITLIWTAAFMWTFTKLIKVCIKESSKESGIDGESYEDIIFGDPVRTGAALFLSSAFYMSAVVICGQYDIISMTFVMLGILHYITEDKIKHGYNVFFILYFAIALPLKMFALLVFIPLLLLKEKRIYRIVVNGILVYLPTLLLNKVFPVKYVINPEVAEGLTLSSANSYDMSLLPLYVDLYDFINIGFGVLFLYVFAEVILLIICYMFDLNKSDSKIKWIIYVCFMTYFNQFVLAYSHPYWLLMIVPFIVIMILLNRKYMYINILIDTVMCLGMLLAQMFFFTWAYTGEIVMRSFWRYITGSKHEFVSLTEFAARFVADDRLQTYATGIGLTIFTAGMLVFAVINCPPIYKRLKIVDYEEKVTTWLFPARLLGGLIFGMIPLVLYFLV</sequence>
<keyword evidence="1" id="KW-0472">Membrane</keyword>
<evidence type="ECO:0000313" key="2">
    <source>
        <dbReference type="EMBL" id="SHI32001.1"/>
    </source>
</evidence>
<gene>
    <name evidence="2" type="ORF">SAMN02745229_02895</name>
</gene>
<keyword evidence="1" id="KW-0812">Transmembrane</keyword>
<feature type="transmembrane region" description="Helical" evidence="1">
    <location>
        <begin position="476"/>
        <end position="498"/>
    </location>
</feature>
<reference evidence="3" key="1">
    <citation type="submission" date="2016-11" db="EMBL/GenBank/DDBJ databases">
        <authorList>
            <person name="Varghese N."/>
            <person name="Submissions S."/>
        </authorList>
    </citation>
    <scope>NUCLEOTIDE SEQUENCE [LARGE SCALE GENOMIC DNA]</scope>
    <source>
        <strain evidence="3">DSM 3071</strain>
    </source>
</reference>
<dbReference type="Proteomes" id="UP000184278">
    <property type="component" value="Unassembled WGS sequence"/>
</dbReference>
<dbReference type="STRING" id="1121131.SAMN02745229_02895"/>
<feature type="transmembrane region" description="Helical" evidence="1">
    <location>
        <begin position="76"/>
        <end position="93"/>
    </location>
</feature>
<dbReference type="RefSeq" id="WP_073388809.1">
    <property type="nucleotide sequence ID" value="NZ_FQXK01000026.1"/>
</dbReference>
<evidence type="ECO:0000313" key="3">
    <source>
        <dbReference type="Proteomes" id="UP000184278"/>
    </source>
</evidence>
<feature type="transmembrane region" description="Helical" evidence="1">
    <location>
        <begin position="436"/>
        <end position="455"/>
    </location>
</feature>
<feature type="transmembrane region" description="Helical" evidence="1">
    <location>
        <begin position="167"/>
        <end position="195"/>
    </location>
</feature>
<feature type="transmembrane region" description="Helical" evidence="1">
    <location>
        <begin position="12"/>
        <end position="33"/>
    </location>
</feature>
<dbReference type="AlphaFoldDB" id="A0A1M6A6A3"/>
<keyword evidence="3" id="KW-1185">Reference proteome</keyword>
<name>A0A1M6A6A3_BUTFI</name>
<feature type="transmembrane region" description="Helical" evidence="1">
    <location>
        <begin position="294"/>
        <end position="318"/>
    </location>
</feature>
<feature type="transmembrane region" description="Helical" evidence="1">
    <location>
        <begin position="105"/>
        <end position="125"/>
    </location>
</feature>
<accession>A0A1M6A6A3</accession>
<protein>
    <submittedName>
        <fullName evidence="2">Uncharacterized protein</fullName>
    </submittedName>
</protein>
<dbReference type="GeneID" id="89511295"/>
<feature type="transmembrane region" description="Helical" evidence="1">
    <location>
        <begin position="207"/>
        <end position="231"/>
    </location>
</feature>
<feature type="transmembrane region" description="Helical" evidence="1">
    <location>
        <begin position="330"/>
        <end position="345"/>
    </location>
</feature>
<dbReference type="OrthoDB" id="2040116at2"/>
<organism evidence="2 3">
    <name type="scientific">Butyrivibrio fibrisolvens DSM 3071</name>
    <dbReference type="NCBI Taxonomy" id="1121131"/>
    <lineage>
        <taxon>Bacteria</taxon>
        <taxon>Bacillati</taxon>
        <taxon>Bacillota</taxon>
        <taxon>Clostridia</taxon>
        <taxon>Lachnospirales</taxon>
        <taxon>Lachnospiraceae</taxon>
        <taxon>Butyrivibrio</taxon>
    </lineage>
</organism>
<dbReference type="EMBL" id="FQXK01000026">
    <property type="protein sequence ID" value="SHI32001.1"/>
    <property type="molecule type" value="Genomic_DNA"/>
</dbReference>
<evidence type="ECO:0000256" key="1">
    <source>
        <dbReference type="SAM" id="Phobius"/>
    </source>
</evidence>
<keyword evidence="1" id="KW-1133">Transmembrane helix</keyword>
<feature type="transmembrane region" description="Helical" evidence="1">
    <location>
        <begin position="351"/>
        <end position="368"/>
    </location>
</feature>
<feature type="transmembrane region" description="Helical" evidence="1">
    <location>
        <begin position="375"/>
        <end position="397"/>
    </location>
</feature>